<keyword evidence="1" id="KW-0238">DNA-binding</keyword>
<keyword evidence="2" id="KW-1185">Reference proteome</keyword>
<name>A0A0B5F6S7_STRA4</name>
<sequence length="211" mass="22790">MTLYAKTFPGSDGEKAVRWYRLAAEAADHSEDLETRVWVRGRAAIALGYEGAALKVADSFGQQATEISDGRPSLGLLNALMGRAHAAAIRGNVKAAHHLSDQGRRVFDAAGSHEQASDYAVPHWRMNVFLSLLLARLGDERGAVEAQDAASAELPAELPRFATHLELHRGLMLARSGDKAGGAAYAQAAMDALPPERHSLTLRMLREEIRA</sequence>
<reference evidence="1 2" key="1">
    <citation type="submission" date="2015-01" db="EMBL/GenBank/DDBJ databases">
        <title>Enhanced salinomycin production by adjusting the supply of polyketide extender units in Streptomyce albus DSM 41398.</title>
        <authorList>
            <person name="Lu C."/>
        </authorList>
    </citation>
    <scope>NUCLEOTIDE SEQUENCE [LARGE SCALE GENOMIC DNA]</scope>
    <source>
        <strain evidence="2">ATCC 21838 / DSM 41398 / FERM P-419 / JCM 4703 / NBRC 107858</strain>
    </source>
</reference>
<protein>
    <submittedName>
        <fullName evidence="1">Putative DNA-binding protein</fullName>
    </submittedName>
</protein>
<evidence type="ECO:0000313" key="2">
    <source>
        <dbReference type="Proteomes" id="UP000031523"/>
    </source>
</evidence>
<proteinExistence type="predicted"/>
<dbReference type="KEGG" id="sals:SLNWT_5686"/>
<evidence type="ECO:0000313" key="1">
    <source>
        <dbReference type="EMBL" id="AJE86062.1"/>
    </source>
</evidence>
<organism evidence="1 2">
    <name type="scientific">Streptomyces albus (strain ATCC 21838 / DSM 41398 / FERM P-419 / JCM 4703 / NBRC 107858)</name>
    <dbReference type="NCBI Taxonomy" id="1081613"/>
    <lineage>
        <taxon>Bacteria</taxon>
        <taxon>Bacillati</taxon>
        <taxon>Actinomycetota</taxon>
        <taxon>Actinomycetes</taxon>
        <taxon>Kitasatosporales</taxon>
        <taxon>Streptomycetaceae</taxon>
        <taxon>Streptomyces</taxon>
    </lineage>
</organism>
<gene>
    <name evidence="1" type="ORF">SLNWT_5686</name>
</gene>
<accession>A0A0B5F6S7</accession>
<dbReference type="Proteomes" id="UP000031523">
    <property type="component" value="Chromosome"/>
</dbReference>
<dbReference type="EMBL" id="CP010519">
    <property type="protein sequence ID" value="AJE86062.1"/>
    <property type="molecule type" value="Genomic_DNA"/>
</dbReference>
<dbReference type="GO" id="GO:0003677">
    <property type="term" value="F:DNA binding"/>
    <property type="evidence" value="ECO:0007669"/>
    <property type="project" value="UniProtKB-KW"/>
</dbReference>
<dbReference type="AlphaFoldDB" id="A0A0B5F6S7"/>